<sequence length="220" mass="23518">MTTFVRSYLFLRRAIGVLGIALPIVVIVGKQLLEGGDLLGSLSSYYYSDLRNVFVGTLCAIGVFLISYRGYGLIDDIAATIAAVAGIGVALFPTRPAEPTSTEQAIGVAHLVFAAIFFLTLAFFCLFLFTRTDATTPGRRKTSRNVVYRVCGVVMLASLVLIVLVGQFFAAATAALHPTLWLESLAVVAFGVAWLVKGETLLSDRPGGDRSAQVVQPNLP</sequence>
<dbReference type="Proteomes" id="UP001500689">
    <property type="component" value="Unassembled WGS sequence"/>
</dbReference>
<reference evidence="3" key="1">
    <citation type="journal article" date="2019" name="Int. J. Syst. Evol. Microbiol.">
        <title>The Global Catalogue of Microorganisms (GCM) 10K type strain sequencing project: providing services to taxonomists for standard genome sequencing and annotation.</title>
        <authorList>
            <consortium name="The Broad Institute Genomics Platform"/>
            <consortium name="The Broad Institute Genome Sequencing Center for Infectious Disease"/>
            <person name="Wu L."/>
            <person name="Ma J."/>
        </authorList>
    </citation>
    <scope>NUCLEOTIDE SEQUENCE [LARGE SCALE GENOMIC DNA]</scope>
    <source>
        <strain evidence="3">JCM 16898</strain>
    </source>
</reference>
<proteinExistence type="predicted"/>
<evidence type="ECO:0000313" key="3">
    <source>
        <dbReference type="Proteomes" id="UP001500689"/>
    </source>
</evidence>
<feature type="transmembrane region" description="Helical" evidence="1">
    <location>
        <begin position="178"/>
        <end position="196"/>
    </location>
</feature>
<comment type="caution">
    <text evidence="2">The sequence shown here is derived from an EMBL/GenBank/DDBJ whole genome shotgun (WGS) entry which is preliminary data.</text>
</comment>
<keyword evidence="1" id="KW-0812">Transmembrane</keyword>
<feature type="transmembrane region" description="Helical" evidence="1">
    <location>
        <begin position="150"/>
        <end position="172"/>
    </location>
</feature>
<keyword evidence="1" id="KW-0472">Membrane</keyword>
<feature type="transmembrane region" description="Helical" evidence="1">
    <location>
        <begin position="77"/>
        <end position="94"/>
    </location>
</feature>
<feature type="transmembrane region" description="Helical" evidence="1">
    <location>
        <begin position="14"/>
        <end position="33"/>
    </location>
</feature>
<gene>
    <name evidence="2" type="ORF">GCM10022222_83970</name>
</gene>
<evidence type="ECO:0000313" key="2">
    <source>
        <dbReference type="EMBL" id="GAA3586471.1"/>
    </source>
</evidence>
<dbReference type="RefSeq" id="WP_344869182.1">
    <property type="nucleotide sequence ID" value="NZ_BAAAZN010000033.1"/>
</dbReference>
<feature type="transmembrane region" description="Helical" evidence="1">
    <location>
        <begin position="106"/>
        <end position="129"/>
    </location>
</feature>
<keyword evidence="1" id="KW-1133">Transmembrane helix</keyword>
<name>A0ABP6YM78_9PSEU</name>
<evidence type="ECO:0000256" key="1">
    <source>
        <dbReference type="SAM" id="Phobius"/>
    </source>
</evidence>
<accession>A0ABP6YM78</accession>
<feature type="transmembrane region" description="Helical" evidence="1">
    <location>
        <begin position="53"/>
        <end position="70"/>
    </location>
</feature>
<keyword evidence="3" id="KW-1185">Reference proteome</keyword>
<protein>
    <submittedName>
        <fullName evidence="2">DUF998 domain-containing protein</fullName>
    </submittedName>
</protein>
<dbReference type="EMBL" id="BAAAZN010000033">
    <property type="protein sequence ID" value="GAA3586471.1"/>
    <property type="molecule type" value="Genomic_DNA"/>
</dbReference>
<organism evidence="2 3">
    <name type="scientific">Amycolatopsis ultiminotia</name>
    <dbReference type="NCBI Taxonomy" id="543629"/>
    <lineage>
        <taxon>Bacteria</taxon>
        <taxon>Bacillati</taxon>
        <taxon>Actinomycetota</taxon>
        <taxon>Actinomycetes</taxon>
        <taxon>Pseudonocardiales</taxon>
        <taxon>Pseudonocardiaceae</taxon>
        <taxon>Amycolatopsis</taxon>
    </lineage>
</organism>